<protein>
    <submittedName>
        <fullName evidence="3">Phage tail tape-measure protein</fullName>
    </submittedName>
</protein>
<accession>A0A5D0CM40</accession>
<proteinExistence type="predicted"/>
<evidence type="ECO:0000256" key="1">
    <source>
        <dbReference type="ARBA" id="ARBA00022612"/>
    </source>
</evidence>
<dbReference type="RefSeq" id="WP_148457070.1">
    <property type="nucleotide sequence ID" value="NZ_VSDO01000005.1"/>
</dbReference>
<feature type="domain" description="Phage tail tape measure protein" evidence="2">
    <location>
        <begin position="160"/>
        <end position="292"/>
    </location>
</feature>
<dbReference type="AlphaFoldDB" id="A0A5D0CM40"/>
<evidence type="ECO:0000313" key="4">
    <source>
        <dbReference type="Proteomes" id="UP000325218"/>
    </source>
</evidence>
<evidence type="ECO:0000313" key="3">
    <source>
        <dbReference type="EMBL" id="TYA10931.1"/>
    </source>
</evidence>
<comment type="caution">
    <text evidence="3">The sequence shown here is derived from an EMBL/GenBank/DDBJ whole genome shotgun (WGS) entry which is preliminary data.</text>
</comment>
<evidence type="ECO:0000259" key="2">
    <source>
        <dbReference type="Pfam" id="PF10145"/>
    </source>
</evidence>
<dbReference type="PANTHER" id="PTHR37813:SF1">
    <property type="entry name" value="FELS-2 PROPHAGE PROTEIN"/>
    <property type="match status" value="1"/>
</dbReference>
<keyword evidence="1" id="KW-1188">Viral release from host cell</keyword>
<organism evidence="3 4">
    <name type="scientific">Paenibacillus faecis</name>
    <dbReference type="NCBI Taxonomy" id="862114"/>
    <lineage>
        <taxon>Bacteria</taxon>
        <taxon>Bacillati</taxon>
        <taxon>Bacillota</taxon>
        <taxon>Bacilli</taxon>
        <taxon>Bacillales</taxon>
        <taxon>Paenibacillaceae</taxon>
        <taxon>Paenibacillus</taxon>
    </lineage>
</organism>
<reference evidence="3 4" key="1">
    <citation type="submission" date="2019-08" db="EMBL/GenBank/DDBJ databases">
        <title>Genome sequencing of Paenibacillus faecis DSM 23593(T).</title>
        <authorList>
            <person name="Kook J.-K."/>
            <person name="Park S.-N."/>
            <person name="Lim Y.K."/>
        </authorList>
    </citation>
    <scope>NUCLEOTIDE SEQUENCE [LARGE SCALE GENOMIC DNA]</scope>
    <source>
        <strain evidence="3 4">DSM 23593</strain>
    </source>
</reference>
<keyword evidence="4" id="KW-1185">Reference proteome</keyword>
<sequence>MAGKKQYEMSFELNGKIDPRLTRSFDSLSRDVTGLEKDLGQLRRTKSLDKITREADHASGAFGELRENVREFGDILQRVGQYTGAYAIIEKVTGSIGEMVSTIGQLDAQSGQLGAATGATAEELQELQGISQSLYRQGLGEGVNDLTDALVVARNVTKQQGDELERTAKNAIVLQDVFRFDIPESLKASDTMMRQFSITSEQSMNLLAQGAQRGLDKSGELLDSANEYAPQFAALGYSANEMFDFFAAGLEAGAWNLDKVGDLAKEFNIRIQDGSDKTASALAALFAPDDIEKFTMALTKGGTKSAEYLELLKHVSADTAKQMVKDLQKGGKGSEDTFKALSGIMGEGNKILTDLSTGALKGKDVMQKVIAQLNSIDNKVYRNALGVELFGTQWEDLEKDVVAALGNVQHQFHMTESTMEDMAAVKYDNLAQDLKVLGRELMEEVVIPIGEDLMPVLRDLTAWASDNKDLIKTLALAVPAGMLAKNTVSMGKDFAKVGKSLMGTVDKVGKFGGAIGLLTNPIGLAVGALGALTLGVIAYKHHQEKARQELINMGDAIDKAFDDYAAVEGQTNRTKELIKEYDRLKDKINNAKTPAAELTEARRKMADVEQELIDLNPDILRAEDAKSESFREQLGLADELNQSRAEMARREVEMSVMEGQADLPELVEEYGRLNQKLADTDEAYQKAKASYAQYSDYVNRQQEIVNDPSLSEDQESTKLYELAAEIEKATGNYYAGNWANLMSDFHNFKGVIDENYESWKKTQQEIIDTEQSFQSLYDNQKALIEMDLGGTIGEQASKYKELSTAEKQRFDAAMQDIAELNRAMDMIPDAKKVNIELVWQQTGTIPDMSTPAGKKLKQIQLRDPGFNGYAEGAHITSPELAWVGEGGDDEFIIPVNNSKRSHALYAAAGEALGYSTGGGNFAPVYSPVLNFYAPVDKGAVSDALKDNQGDWERKLKQYQQQQQRVSFK</sequence>
<dbReference type="PANTHER" id="PTHR37813">
    <property type="entry name" value="FELS-2 PROPHAGE PROTEIN"/>
    <property type="match status" value="1"/>
</dbReference>
<name>A0A5D0CM40_9BACL</name>
<dbReference type="Proteomes" id="UP000325218">
    <property type="component" value="Unassembled WGS sequence"/>
</dbReference>
<dbReference type="Pfam" id="PF10145">
    <property type="entry name" value="PhageMin_Tail"/>
    <property type="match status" value="1"/>
</dbReference>
<gene>
    <name evidence="3" type="ORF">FRY98_24490</name>
</gene>
<dbReference type="OrthoDB" id="90760at2"/>
<dbReference type="EMBL" id="VSDO01000005">
    <property type="protein sequence ID" value="TYA10931.1"/>
    <property type="molecule type" value="Genomic_DNA"/>
</dbReference>
<dbReference type="InterPro" id="IPR010090">
    <property type="entry name" value="Phage_tape_meas"/>
</dbReference>